<proteinExistence type="predicted"/>
<protein>
    <submittedName>
        <fullName evidence="3">FMN-binding domain-containing protein</fullName>
    </submittedName>
</protein>
<gene>
    <name evidence="3" type="ORF">SAMN05421834_1443</name>
</gene>
<dbReference type="InterPro" id="IPR007329">
    <property type="entry name" value="FMN-bd"/>
</dbReference>
<accession>A0A1N7C9M3</accession>
<dbReference type="RefSeq" id="WP_076546243.1">
    <property type="nucleotide sequence ID" value="NZ_FTNC01000044.1"/>
</dbReference>
<evidence type="ECO:0000313" key="4">
    <source>
        <dbReference type="Proteomes" id="UP000185669"/>
    </source>
</evidence>
<keyword evidence="1" id="KW-1133">Transmembrane helix</keyword>
<keyword evidence="4" id="KW-1185">Reference proteome</keyword>
<dbReference type="STRING" id="56779.SAMN05421834_1443"/>
<dbReference type="Pfam" id="PF04205">
    <property type="entry name" value="FMN_bind"/>
    <property type="match status" value="1"/>
</dbReference>
<feature type="domain" description="FMN-binding" evidence="2">
    <location>
        <begin position="58"/>
        <end position="126"/>
    </location>
</feature>
<dbReference type="GO" id="GO:0010181">
    <property type="term" value="F:FMN binding"/>
    <property type="evidence" value="ECO:0007669"/>
    <property type="project" value="InterPro"/>
</dbReference>
<organism evidence="3 4">
    <name type="scientific">Halanaerobium kushneri</name>
    <dbReference type="NCBI Taxonomy" id="56779"/>
    <lineage>
        <taxon>Bacteria</taxon>
        <taxon>Bacillati</taxon>
        <taxon>Bacillota</taxon>
        <taxon>Clostridia</taxon>
        <taxon>Halanaerobiales</taxon>
        <taxon>Halanaerobiaceae</taxon>
        <taxon>Halanaerobium</taxon>
    </lineage>
</organism>
<dbReference type="Gene3D" id="3.90.1010.20">
    <property type="match status" value="2"/>
</dbReference>
<sequence length="127" mass="14070">MKTFWKVILLLVIIIIFLAGGGLFYLSRGLDSGSRVPINEVDLSALTDGTYTGTYEGGRWTNTVKVTIKDHRITDIEIVDDLLFSQPEVVDKILARVIDEQKVNVDVISEATVSSKAYLKAIELALK</sequence>
<dbReference type="GO" id="GO:0016020">
    <property type="term" value="C:membrane"/>
    <property type="evidence" value="ECO:0007669"/>
    <property type="project" value="InterPro"/>
</dbReference>
<name>A0A1N7C9M3_9FIRM</name>
<dbReference type="OrthoDB" id="307864at2"/>
<evidence type="ECO:0000259" key="2">
    <source>
        <dbReference type="SMART" id="SM00900"/>
    </source>
</evidence>
<feature type="transmembrane region" description="Helical" evidence="1">
    <location>
        <begin position="7"/>
        <end position="26"/>
    </location>
</feature>
<keyword evidence="1" id="KW-0472">Membrane</keyword>
<keyword evidence="1" id="KW-0812">Transmembrane</keyword>
<dbReference type="EMBL" id="FTNC01000044">
    <property type="protein sequence ID" value="SIR60309.1"/>
    <property type="molecule type" value="Genomic_DNA"/>
</dbReference>
<reference evidence="4" key="1">
    <citation type="submission" date="2017-01" db="EMBL/GenBank/DDBJ databases">
        <authorList>
            <person name="Varghese N."/>
            <person name="Submissions S."/>
        </authorList>
    </citation>
    <scope>NUCLEOTIDE SEQUENCE [LARGE SCALE GENOMIC DNA]</scope>
    <source>
        <strain evidence="4">ATCC 700103</strain>
    </source>
</reference>
<dbReference type="SMART" id="SM00900">
    <property type="entry name" value="FMN_bind"/>
    <property type="match status" value="1"/>
</dbReference>
<dbReference type="Proteomes" id="UP000185669">
    <property type="component" value="Unassembled WGS sequence"/>
</dbReference>
<evidence type="ECO:0000256" key="1">
    <source>
        <dbReference type="SAM" id="Phobius"/>
    </source>
</evidence>
<evidence type="ECO:0000313" key="3">
    <source>
        <dbReference type="EMBL" id="SIR60309.1"/>
    </source>
</evidence>
<dbReference type="AlphaFoldDB" id="A0A1N7C9M3"/>